<dbReference type="AlphaFoldDB" id="A0AAN7H4W8"/>
<evidence type="ECO:0000313" key="3">
    <source>
        <dbReference type="Proteomes" id="UP001301958"/>
    </source>
</evidence>
<reference evidence="2" key="2">
    <citation type="submission" date="2023-05" db="EMBL/GenBank/DDBJ databases">
        <authorList>
            <consortium name="Lawrence Berkeley National Laboratory"/>
            <person name="Steindorff A."/>
            <person name="Hensen N."/>
            <person name="Bonometti L."/>
            <person name="Westerberg I."/>
            <person name="Brannstrom I.O."/>
            <person name="Guillou S."/>
            <person name="Cros-Aarteil S."/>
            <person name="Calhoun S."/>
            <person name="Haridas S."/>
            <person name="Kuo A."/>
            <person name="Mondo S."/>
            <person name="Pangilinan J."/>
            <person name="Riley R."/>
            <person name="Labutti K."/>
            <person name="Andreopoulos B."/>
            <person name="Lipzen A."/>
            <person name="Chen C."/>
            <person name="Yanf M."/>
            <person name="Daum C."/>
            <person name="Ng V."/>
            <person name="Clum A."/>
            <person name="Ohm R."/>
            <person name="Martin F."/>
            <person name="Silar P."/>
            <person name="Natvig D."/>
            <person name="Lalanne C."/>
            <person name="Gautier V."/>
            <person name="Ament-Velasquez S.L."/>
            <person name="Kruys A."/>
            <person name="Hutchinson M.I."/>
            <person name="Powell A.J."/>
            <person name="Barry K."/>
            <person name="Miller A.N."/>
            <person name="Grigoriev I.V."/>
            <person name="Debuchy R."/>
            <person name="Gladieux P."/>
            <person name="Thoren M.H."/>
            <person name="Johannesson H."/>
        </authorList>
    </citation>
    <scope>NUCLEOTIDE SEQUENCE</scope>
    <source>
        <strain evidence="2">CBS 990.96</strain>
    </source>
</reference>
<sequence>MKWNPFSPSPKPDAVFPESVEKQPAPGTTTTSGPDPDLVTGLPHHHTHRRQPSTPKPYLIP</sequence>
<evidence type="ECO:0000256" key="1">
    <source>
        <dbReference type="SAM" id="MobiDB-lite"/>
    </source>
</evidence>
<dbReference type="Proteomes" id="UP001301958">
    <property type="component" value="Unassembled WGS sequence"/>
</dbReference>
<gene>
    <name evidence="2" type="ORF">QBC38DRAFT_455056</name>
</gene>
<feature type="compositionally biased region" description="Low complexity" evidence="1">
    <location>
        <begin position="24"/>
        <end position="37"/>
    </location>
</feature>
<dbReference type="EMBL" id="MU865329">
    <property type="protein sequence ID" value="KAK4227569.1"/>
    <property type="molecule type" value="Genomic_DNA"/>
</dbReference>
<name>A0AAN7H4W8_9PEZI</name>
<protein>
    <submittedName>
        <fullName evidence="2">Uncharacterized protein</fullName>
    </submittedName>
</protein>
<proteinExistence type="predicted"/>
<comment type="caution">
    <text evidence="2">The sequence shown here is derived from an EMBL/GenBank/DDBJ whole genome shotgun (WGS) entry which is preliminary data.</text>
</comment>
<keyword evidence="3" id="KW-1185">Reference proteome</keyword>
<feature type="region of interest" description="Disordered" evidence="1">
    <location>
        <begin position="1"/>
        <end position="61"/>
    </location>
</feature>
<organism evidence="2 3">
    <name type="scientific">Podospora fimiseda</name>
    <dbReference type="NCBI Taxonomy" id="252190"/>
    <lineage>
        <taxon>Eukaryota</taxon>
        <taxon>Fungi</taxon>
        <taxon>Dikarya</taxon>
        <taxon>Ascomycota</taxon>
        <taxon>Pezizomycotina</taxon>
        <taxon>Sordariomycetes</taxon>
        <taxon>Sordariomycetidae</taxon>
        <taxon>Sordariales</taxon>
        <taxon>Podosporaceae</taxon>
        <taxon>Podospora</taxon>
    </lineage>
</organism>
<reference evidence="2" key="1">
    <citation type="journal article" date="2023" name="Mol. Phylogenet. Evol.">
        <title>Genome-scale phylogeny and comparative genomics of the fungal order Sordariales.</title>
        <authorList>
            <person name="Hensen N."/>
            <person name="Bonometti L."/>
            <person name="Westerberg I."/>
            <person name="Brannstrom I.O."/>
            <person name="Guillou S."/>
            <person name="Cros-Aarteil S."/>
            <person name="Calhoun S."/>
            <person name="Haridas S."/>
            <person name="Kuo A."/>
            <person name="Mondo S."/>
            <person name="Pangilinan J."/>
            <person name="Riley R."/>
            <person name="LaButti K."/>
            <person name="Andreopoulos B."/>
            <person name="Lipzen A."/>
            <person name="Chen C."/>
            <person name="Yan M."/>
            <person name="Daum C."/>
            <person name="Ng V."/>
            <person name="Clum A."/>
            <person name="Steindorff A."/>
            <person name="Ohm R.A."/>
            <person name="Martin F."/>
            <person name="Silar P."/>
            <person name="Natvig D.O."/>
            <person name="Lalanne C."/>
            <person name="Gautier V."/>
            <person name="Ament-Velasquez S.L."/>
            <person name="Kruys A."/>
            <person name="Hutchinson M.I."/>
            <person name="Powell A.J."/>
            <person name="Barry K."/>
            <person name="Miller A.N."/>
            <person name="Grigoriev I.V."/>
            <person name="Debuchy R."/>
            <person name="Gladieux P."/>
            <person name="Hiltunen Thoren M."/>
            <person name="Johannesson H."/>
        </authorList>
    </citation>
    <scope>NUCLEOTIDE SEQUENCE</scope>
    <source>
        <strain evidence="2">CBS 990.96</strain>
    </source>
</reference>
<accession>A0AAN7H4W8</accession>
<evidence type="ECO:0000313" key="2">
    <source>
        <dbReference type="EMBL" id="KAK4227569.1"/>
    </source>
</evidence>